<keyword evidence="3" id="KW-1185">Reference proteome</keyword>
<evidence type="ECO:0000313" key="2">
    <source>
        <dbReference type="EMBL" id="MEB3069008.1"/>
    </source>
</evidence>
<comment type="caution">
    <text evidence="2">The sequence shown here is derived from an EMBL/GenBank/DDBJ whole genome shotgun (WGS) entry which is preliminary data.</text>
</comment>
<keyword evidence="1" id="KW-1133">Transmembrane helix</keyword>
<sequence length="78" mass="8797">MRLDGLARLLDRRLSVRQLFYLATMGSVLLGAYLVIGLFWAGSHHQHLHELHGLDKAFSVLGEIVAWPVLIIADVHLR</sequence>
<gene>
    <name evidence="2" type="ORF">K5L39_07410</name>
</gene>
<proteinExistence type="predicted"/>
<feature type="transmembrane region" description="Helical" evidence="1">
    <location>
        <begin position="57"/>
        <end position="77"/>
    </location>
</feature>
<reference evidence="2 3" key="1">
    <citation type="submission" date="2023-12" db="EMBL/GenBank/DDBJ databases">
        <title>Description of new species of Mycobacterium terrae complex isolated from sewage at the Sao Paulo Zoological Park Foundation in Brazil.</title>
        <authorList>
            <person name="Romagnoli C.L."/>
            <person name="Conceicao E.C."/>
            <person name="Machado E."/>
            <person name="Barreto L.B.P.F."/>
            <person name="Sharma A."/>
            <person name="Silva N.M."/>
            <person name="Marques L.E."/>
            <person name="Juliana M.A."/>
            <person name="Lourenco M.C.S."/>
            <person name="Digiampietri L.A."/>
            <person name="Suffys P.N."/>
            <person name="Viana-Niero C."/>
        </authorList>
    </citation>
    <scope>NUCLEOTIDE SEQUENCE [LARGE SCALE GENOMIC DNA]</scope>
    <source>
        <strain evidence="2 3">MYC017</strain>
    </source>
</reference>
<dbReference type="EMBL" id="JAYJJQ010000005">
    <property type="protein sequence ID" value="MEB3069008.1"/>
    <property type="molecule type" value="Genomic_DNA"/>
</dbReference>
<evidence type="ECO:0000313" key="3">
    <source>
        <dbReference type="Proteomes" id="UP001299283"/>
    </source>
</evidence>
<protein>
    <submittedName>
        <fullName evidence="2">Uncharacterized protein</fullName>
    </submittedName>
</protein>
<feature type="transmembrane region" description="Helical" evidence="1">
    <location>
        <begin position="20"/>
        <end position="42"/>
    </location>
</feature>
<dbReference type="RefSeq" id="WP_225396512.1">
    <property type="nucleotide sequence ID" value="NZ_JAYJJQ010000005.1"/>
</dbReference>
<keyword evidence="1" id="KW-0812">Transmembrane</keyword>
<keyword evidence="1" id="KW-0472">Membrane</keyword>
<name>A0ABU5YV65_9MYCO</name>
<organism evidence="2 3">
    <name type="scientific">[Mycobacterium] vasticus</name>
    <dbReference type="NCBI Taxonomy" id="2875777"/>
    <lineage>
        <taxon>Bacteria</taxon>
        <taxon>Bacillati</taxon>
        <taxon>Actinomycetota</taxon>
        <taxon>Actinomycetes</taxon>
        <taxon>Mycobacteriales</taxon>
        <taxon>Mycobacteriaceae</taxon>
        <taxon>Mycolicibacter</taxon>
    </lineage>
</organism>
<dbReference type="Proteomes" id="UP001299283">
    <property type="component" value="Unassembled WGS sequence"/>
</dbReference>
<accession>A0ABU5YV65</accession>
<evidence type="ECO:0000256" key="1">
    <source>
        <dbReference type="SAM" id="Phobius"/>
    </source>
</evidence>